<organism evidence="2 3">
    <name type="scientific">Paramecium primaurelia</name>
    <dbReference type="NCBI Taxonomy" id="5886"/>
    <lineage>
        <taxon>Eukaryota</taxon>
        <taxon>Sar</taxon>
        <taxon>Alveolata</taxon>
        <taxon>Ciliophora</taxon>
        <taxon>Intramacronucleata</taxon>
        <taxon>Oligohymenophorea</taxon>
        <taxon>Peniculida</taxon>
        <taxon>Parameciidae</taxon>
        <taxon>Paramecium</taxon>
    </lineage>
</organism>
<sequence>MNNQNTIIIKNFFSAFYLFLVLNLAQSSFSYYKDAILTSGLQVIEESINIINEDDKDTYCIGFWSMNIPLQIPIRNFDIEIPFDLELPENGELLLLVKDSDTNDNLIVVFKILDYSNRQVQHIIQFINHETSFNFIFKFNGLDYEGQWIFHLISIQPIKGVVIVEASDQNKQFQILASKVQQNLKIILGGRGYINDKNLNTFRGLLSKLIFLPSFSYTDILFENTQTDNQIPQKSSIEEKIYIIQGLQEFKGYQAQEIVIDQYGKRYCLSGWVKYNYQNTEEEKYTLIRMTNFINYEDKQKLGDELFGFKVLISKFQPQLTKIFVHADAYSMPVQQSFESQYDLTFQGIQNENYKVVQSTKTLEYLEDFRYYEGLQQWHFIQYEYGRSNFDERMLLQLQFYNKLGLIREQLGNDIFRGSFINSKFNIFLGGDNFNHNFLQAYVYDFKIEYNYNEDKVLLLNCHYSCLTCKGPQENDCINCDENTNRYYQSEVFMCKCKQGYFDFGQRICTNQYYSSISIQEIEIQNPNICPFGYFKLPLNNTNFKCIECPQKLKNQFICAECYFYSKTWYLRPVCKQDLITLKNNKDDTFHLIARNPIDYDLYSINLDRELMYHFEFQDYCIYNVATINQCYTFPHYHLGNQAQMKCKENYFVDIDNFRCIKFRQKCKEFDSLGNCWGCFPGKYNVWFQCIECPIGCSTCENINYYENQPICQTCTTKFYNYIDGQCKMCGQYCELCERYYDDQIDQEYLRCIKCIDDSKYHLSLDGKQCLYNQIPNCIHAFQALRDDMTINTLDLKFQPQFDYNQIITLCAKCETSYVFVFEINKCIENTKEQDCQVGIGQLNEIDQSLESIICLSSTKQKNDIVQFTEKCFSYNNNCQVCLQTHIIDSYACLECVNGYYVSIPSGQCIGCPPELKCKSCYSQHSILKDRWKILVRSFYRKYIENNSFHQYIVYGQTQNSNHYEIQCSSCIDGFKLHNNICLQYCQEDCMECIFQNDKYICNKCFYEQRGRRLTLIDNKCIECPENCALCRIRTNEEIQQINPLFNNPKYIKYTYQCIKSYEDQSYYYDQDFGLFIECKQNDQGNGCYKQLIITLNLYTNLDEYYDDLFEQPDEESKIKFQKENIYILNLLSQESSFIEFENDQFYTLANSKLIKTIIIKIISKKYIRKNLNYGGLIVSKFQQNIFTLQNVEIEFIFEFETIFLPQFDFEFINFSKITLQNIRLEISSQSKFIFKSSFPQTIILNDIQFQIGSLANFNHVNFQFTFNNVSTLLVNNMYFYNISLIAKDYFMNIQETNYPKTIIFKNITLLQIDIKTIFLDLSLGDQDYVEIDTVKILSNNINQNIIKVQQKNEYGELKLQNVILSGSQISDSQYIFDFEKVLFLEINHFQMYQTILINTSLILLNRNSQLENIKFQDSQFLKKSIGIKNNNNFYELNFHQIFTNILFENNQYDNLIQFIYLQKYLSQQSNITINYLNQINNYFIKDSLNQYRKQVIFSLIIIQYDYVKISNLVIERGFGLNDITIYDCQEIKIQNGTFQQQKFRFLGLHKYINCQLKQVNAQYYSTTLSIATTKIIELKNLTFSKVQSYNSPIIAIDSADQKLINQSEIIILQDISFSSNIILFTELIFKSSLISISSYQQNNIKINNITFQNNVYNQYTQFDSTTTAGLLLIICPYCKLQLINSLFLNNIVLNSRSSIMYIQTQILQITDCNFYNNSIFIYNLLQPHIQWGFTSQISEYVIESNFKSKSKSGIGELLAEQILIQNNSFINSQGSIGGCFSIFSYGSSDILIQNNRFESISTKFLNDLEYGGVIYIDGSSSSQLKVEINNNIGNKIYCRGFGGFIYLKSNTSQSNLTILNLNLEDIYAQQGSAIYVSYSKFVESPQILFVQKLFVSNTQIGYYNFLNKFKEFSSQQEIQYLINNRSLMYLEYGSLIQINEIKISNIILESLLILQQSKSVYLSQIQVQNSYISNNLISIFSFTTTNQELILQNSIFRSIQIGFNFTNQTDIKCININPSSNDVIYQCLNDFIQAPIQLNSNEEQGNYNKAYCVFQEIISYIDQQNSGLILFNNFTNQNKIQINSVTLVDIICTICQNGLIYLQFQPQVSLIQQQLITSLYVQNCSCGKQGCLNVIQLSNKDNRILNQQELYSLNYELKIRYYICQYNIATQGTCLKINSFLALLQDSLFQFNEAFQEGGSIYIKGNKNLIIEDSVISFNKGSIGGGLYFSDQVAMKLLDNKTKIIKNSAEFYGNNIASNPQQLTIQIRKDSQVLSPITKISNSTIKIQEIQLKPYIGLNGNILKHIYLPTGQKISSYKIFDWKNKFYYQSNQILRILALDGDSNIIQNLQNTECFIESRIFDESKQEDQDFTNNYTNIQRISFNLDTQTYNLDDLIVYFDNSVPQEIVLQLQFTCNSIKVPIYNTQYPYEIIDYHSNYKLRVNVKTYECQYGEIKNMTGFSCEKCDSDQGLYSLTLKSQKCDIKDEITTLSIKDNQLVLRQGYWRPYFDTRAIHFCLNLQENCLGGIKEGDSSCYIGHIGALCEQCDLYNIRGDGQYSIVKKFQCGPCADKERNIFVILGIVILTLVFLLISIQGNRKIMEEFTKSSVFKIYRYQVYLNKNQSGTLIKMLTNYFQIIVSITTFQLSFSTGLNYTLNVVGNPLQTSSYSLDCFLVEFKDLQIEYARMIWQMILPLLYIIVFICIYFLAILIKKDKFNPSIAATAAIYIYIYVQPNLINGFIELISYRNISGFKWIQANVSQRYDTTTHTKWMLEFCLPLITLIAIIIPCFFFFGLYTNKYQFQKKSVMSRWGYLYNEYKKEAYFWELIKIIQKELIILSLVYYEDTVVMKGILVLFITYVYQELNALYQPYQLNNLNQLDYYSANISMITIGLAIGTYISQQAHLIELQIPFFFIMALQNFLFLSKIISKIILEYSKQYEILLDKIKEIIKKRFPQIDQYPFLKRLFKSRVEQRKNALLLFQKLKNFGIPFAKQIIQMRQTNFDQNSSKRKSTSTQDGFYNSKNQGIQYQKNILKIKSISKKI</sequence>
<feature type="transmembrane region" description="Helical" evidence="1">
    <location>
        <begin position="2576"/>
        <end position="2594"/>
    </location>
</feature>
<evidence type="ECO:0000313" key="3">
    <source>
        <dbReference type="Proteomes" id="UP000688137"/>
    </source>
</evidence>
<feature type="transmembrane region" description="Helical" evidence="1">
    <location>
        <begin position="2771"/>
        <end position="2796"/>
    </location>
</feature>
<keyword evidence="1" id="KW-1133">Transmembrane helix</keyword>
<keyword evidence="1" id="KW-0472">Membrane</keyword>
<gene>
    <name evidence="2" type="ORF">PPRIM_AZ9-3.1.T1090171</name>
</gene>
<keyword evidence="1" id="KW-0812">Transmembrane</keyword>
<dbReference type="PANTHER" id="PTHR11319">
    <property type="entry name" value="G PROTEIN-COUPLED RECEPTOR-RELATED"/>
    <property type="match status" value="1"/>
</dbReference>
<dbReference type="EMBL" id="CAJJDM010000112">
    <property type="protein sequence ID" value="CAD8099472.1"/>
    <property type="molecule type" value="Genomic_DNA"/>
</dbReference>
<reference evidence="2" key="1">
    <citation type="submission" date="2021-01" db="EMBL/GenBank/DDBJ databases">
        <authorList>
            <consortium name="Genoscope - CEA"/>
            <person name="William W."/>
        </authorList>
    </citation>
    <scope>NUCLEOTIDE SEQUENCE</scope>
</reference>
<feature type="transmembrane region" description="Helical" evidence="1">
    <location>
        <begin position="2912"/>
        <end position="2933"/>
    </location>
</feature>
<feature type="transmembrane region" description="Helical" evidence="1">
    <location>
        <begin position="2881"/>
        <end position="2900"/>
    </location>
</feature>
<keyword evidence="3" id="KW-1185">Reference proteome</keyword>
<feature type="transmembrane region" description="Helical" evidence="1">
    <location>
        <begin position="2835"/>
        <end position="2861"/>
    </location>
</feature>
<evidence type="ECO:0000313" key="2">
    <source>
        <dbReference type="EMBL" id="CAD8099472.1"/>
    </source>
</evidence>
<proteinExistence type="predicted"/>
<protein>
    <submittedName>
        <fullName evidence="2">Uncharacterized protein</fullName>
    </submittedName>
</protein>
<feature type="transmembrane region" description="Helical" evidence="1">
    <location>
        <begin position="2720"/>
        <end position="2741"/>
    </location>
</feature>
<comment type="caution">
    <text evidence="2">The sequence shown here is derived from an EMBL/GenBank/DDBJ whole genome shotgun (WGS) entry which is preliminary data.</text>
</comment>
<dbReference type="CDD" id="cd00064">
    <property type="entry name" value="FU"/>
    <property type="match status" value="1"/>
</dbReference>
<feature type="transmembrane region" description="Helical" evidence="1">
    <location>
        <begin position="2687"/>
        <end position="2708"/>
    </location>
</feature>
<evidence type="ECO:0000256" key="1">
    <source>
        <dbReference type="SAM" id="Phobius"/>
    </source>
</evidence>
<name>A0A8S1P8J2_PARPR</name>
<dbReference type="PANTHER" id="PTHR11319:SF35">
    <property type="entry name" value="OUTER MEMBRANE PROTEIN PMPC-RELATED"/>
    <property type="match status" value="1"/>
</dbReference>
<dbReference type="Proteomes" id="UP000688137">
    <property type="component" value="Unassembled WGS sequence"/>
</dbReference>
<dbReference type="InterPro" id="IPR006212">
    <property type="entry name" value="Furin_repeat"/>
</dbReference>
<accession>A0A8S1P8J2</accession>